<dbReference type="PANTHER" id="PTHR43281">
    <property type="entry name" value="FARNESYL DIPHOSPHATE SYNTHASE"/>
    <property type="match status" value="1"/>
</dbReference>
<evidence type="ECO:0000313" key="8">
    <source>
        <dbReference type="EMBL" id="GLQ06373.1"/>
    </source>
</evidence>
<accession>A0ABQ5U3R7</accession>
<dbReference type="RefSeq" id="WP_169560421.1">
    <property type="nucleotide sequence ID" value="NZ_BSNF01000006.1"/>
</dbReference>
<proteinExistence type="inferred from homology"/>
<dbReference type="InterPro" id="IPR000092">
    <property type="entry name" value="Polyprenyl_synt"/>
</dbReference>
<keyword evidence="9" id="KW-1185">Reference proteome</keyword>
<reference evidence="8" key="2">
    <citation type="submission" date="2023-01" db="EMBL/GenBank/DDBJ databases">
        <title>Draft genome sequence of Sneathiella chinensis strain NBRC 103408.</title>
        <authorList>
            <person name="Sun Q."/>
            <person name="Mori K."/>
        </authorList>
    </citation>
    <scope>NUCLEOTIDE SEQUENCE</scope>
    <source>
        <strain evidence="8">NBRC 103408</strain>
    </source>
</reference>
<evidence type="ECO:0000256" key="3">
    <source>
        <dbReference type="ARBA" id="ARBA00022679"/>
    </source>
</evidence>
<comment type="caution">
    <text evidence="8">The sequence shown here is derived from an EMBL/GenBank/DDBJ whole genome shotgun (WGS) entry which is preliminary data.</text>
</comment>
<dbReference type="PANTHER" id="PTHR43281:SF1">
    <property type="entry name" value="FARNESYL DIPHOSPHATE SYNTHASE"/>
    <property type="match status" value="1"/>
</dbReference>
<dbReference type="SUPFAM" id="SSF48576">
    <property type="entry name" value="Terpenoid synthases"/>
    <property type="match status" value="1"/>
</dbReference>
<dbReference type="PROSITE" id="PS00444">
    <property type="entry name" value="POLYPRENYL_SYNTHASE_2"/>
    <property type="match status" value="1"/>
</dbReference>
<dbReference type="CDD" id="cd00685">
    <property type="entry name" value="Trans_IPPS_HT"/>
    <property type="match status" value="1"/>
</dbReference>
<keyword evidence="4" id="KW-0479">Metal-binding</keyword>
<organism evidence="8 9">
    <name type="scientific">Sneathiella chinensis</name>
    <dbReference type="NCBI Taxonomy" id="349750"/>
    <lineage>
        <taxon>Bacteria</taxon>
        <taxon>Pseudomonadati</taxon>
        <taxon>Pseudomonadota</taxon>
        <taxon>Alphaproteobacteria</taxon>
        <taxon>Sneathiellales</taxon>
        <taxon>Sneathiellaceae</taxon>
        <taxon>Sneathiella</taxon>
    </lineage>
</organism>
<gene>
    <name evidence="8" type="ORF">GCM10007924_15940</name>
</gene>
<reference evidence="8" key="1">
    <citation type="journal article" date="2014" name="Int. J. Syst. Evol. Microbiol.">
        <title>Complete genome of a new Firmicutes species belonging to the dominant human colonic microbiota ('Ruminococcus bicirculans') reveals two chromosomes and a selective capacity to utilize plant glucans.</title>
        <authorList>
            <consortium name="NISC Comparative Sequencing Program"/>
            <person name="Wegmann U."/>
            <person name="Louis P."/>
            <person name="Goesmann A."/>
            <person name="Henrissat B."/>
            <person name="Duncan S.H."/>
            <person name="Flint H.J."/>
        </authorList>
    </citation>
    <scope>NUCLEOTIDE SEQUENCE</scope>
    <source>
        <strain evidence="8">NBRC 103408</strain>
    </source>
</reference>
<dbReference type="Gene3D" id="1.10.600.10">
    <property type="entry name" value="Farnesyl Diphosphate Synthase"/>
    <property type="match status" value="1"/>
</dbReference>
<evidence type="ECO:0000256" key="2">
    <source>
        <dbReference type="ARBA" id="ARBA00006706"/>
    </source>
</evidence>
<dbReference type="InterPro" id="IPR033749">
    <property type="entry name" value="Polyprenyl_synt_CS"/>
</dbReference>
<keyword evidence="5" id="KW-0460">Magnesium</keyword>
<evidence type="ECO:0000256" key="1">
    <source>
        <dbReference type="ARBA" id="ARBA00001946"/>
    </source>
</evidence>
<dbReference type="PROSITE" id="PS00723">
    <property type="entry name" value="POLYPRENYL_SYNTHASE_1"/>
    <property type="match status" value="1"/>
</dbReference>
<dbReference type="SFLD" id="SFLDG01017">
    <property type="entry name" value="Polyprenyl_Transferase_Like"/>
    <property type="match status" value="1"/>
</dbReference>
<keyword evidence="6" id="KW-0414">Isoprene biosynthesis</keyword>
<dbReference type="InterPro" id="IPR008949">
    <property type="entry name" value="Isoprenoid_synthase_dom_sf"/>
</dbReference>
<keyword evidence="3 7" id="KW-0808">Transferase</keyword>
<dbReference type="NCBIfam" id="NF045485">
    <property type="entry name" value="FPPsyn"/>
    <property type="match status" value="1"/>
</dbReference>
<evidence type="ECO:0000256" key="7">
    <source>
        <dbReference type="RuleBase" id="RU004466"/>
    </source>
</evidence>
<dbReference type="EMBL" id="BSNF01000006">
    <property type="protein sequence ID" value="GLQ06373.1"/>
    <property type="molecule type" value="Genomic_DNA"/>
</dbReference>
<sequence>MEDNFATALRQTAELMERELDRFLPTTSSLERELCEAMRYATLSGGKRLRAFLVIQCADLFSVSRDYSVRVAAALEIMHTYSLIHDDLPCMDDDDLRRGIPTVHKKFDETLAVLAGDALQALAFEILADPATHPSGSVRAMLVGRLAQAAGMRGMVGGQTMDIYANNEDISLATITRLQQLKTGALITFACEAGALLGHASPAQISALKAFAHDLGLAFQITDDILDAEGEVEEMGKATRKDEDAGKATFVSLLGLEKAKIHANMLSKQAIGHLSMFKGNADLLMDAARFTVTRRR</sequence>
<evidence type="ECO:0000256" key="6">
    <source>
        <dbReference type="ARBA" id="ARBA00023229"/>
    </source>
</evidence>
<dbReference type="InterPro" id="IPR053378">
    <property type="entry name" value="Prenyl_diphosphate_synthase"/>
</dbReference>
<dbReference type="SFLD" id="SFLDS00005">
    <property type="entry name" value="Isoprenoid_Synthase_Type_I"/>
    <property type="match status" value="1"/>
</dbReference>
<evidence type="ECO:0000256" key="5">
    <source>
        <dbReference type="ARBA" id="ARBA00022842"/>
    </source>
</evidence>
<evidence type="ECO:0000313" key="9">
    <source>
        <dbReference type="Proteomes" id="UP001161409"/>
    </source>
</evidence>
<name>A0ABQ5U3R7_9PROT</name>
<dbReference type="Pfam" id="PF00348">
    <property type="entry name" value="polyprenyl_synt"/>
    <property type="match status" value="1"/>
</dbReference>
<comment type="similarity">
    <text evidence="2 7">Belongs to the FPP/GGPP synthase family.</text>
</comment>
<protein>
    <submittedName>
        <fullName evidence="8">Farnesyl-diphosphate synthase</fullName>
    </submittedName>
</protein>
<comment type="cofactor">
    <cofactor evidence="1">
        <name>Mg(2+)</name>
        <dbReference type="ChEBI" id="CHEBI:18420"/>
    </cofactor>
</comment>
<dbReference type="Proteomes" id="UP001161409">
    <property type="component" value="Unassembled WGS sequence"/>
</dbReference>
<evidence type="ECO:0000256" key="4">
    <source>
        <dbReference type="ARBA" id="ARBA00022723"/>
    </source>
</evidence>